<evidence type="ECO:0000313" key="3">
    <source>
        <dbReference type="EMBL" id="OLP97962.1"/>
    </source>
</evidence>
<protein>
    <submittedName>
        <fullName evidence="3">Uncharacterized protein</fullName>
    </submittedName>
</protein>
<gene>
    <name evidence="3" type="ORF">AK812_SmicGene19650</name>
</gene>
<reference evidence="3 4" key="1">
    <citation type="submission" date="2016-02" db="EMBL/GenBank/DDBJ databases">
        <title>Genome analysis of coral dinoflagellate symbionts highlights evolutionary adaptations to a symbiotic lifestyle.</title>
        <authorList>
            <person name="Aranda M."/>
            <person name="Li Y."/>
            <person name="Liew Y.J."/>
            <person name="Baumgarten S."/>
            <person name="Simakov O."/>
            <person name="Wilson M."/>
            <person name="Piel J."/>
            <person name="Ashoor H."/>
            <person name="Bougouffa S."/>
            <person name="Bajic V.B."/>
            <person name="Ryu T."/>
            <person name="Ravasi T."/>
            <person name="Bayer T."/>
            <person name="Micklem G."/>
            <person name="Kim H."/>
            <person name="Bhak J."/>
            <person name="Lajeunesse T.C."/>
            <person name="Voolstra C.R."/>
        </authorList>
    </citation>
    <scope>NUCLEOTIDE SEQUENCE [LARGE SCALE GENOMIC DNA]</scope>
    <source>
        <strain evidence="3 4">CCMP2467</strain>
    </source>
</reference>
<keyword evidence="1" id="KW-0472">Membrane</keyword>
<evidence type="ECO:0000256" key="1">
    <source>
        <dbReference type="SAM" id="Phobius"/>
    </source>
</evidence>
<dbReference type="Proteomes" id="UP000186817">
    <property type="component" value="Unassembled WGS sequence"/>
</dbReference>
<accession>A0A1Q9DS22</accession>
<keyword evidence="2" id="KW-0732">Signal</keyword>
<keyword evidence="1" id="KW-1133">Transmembrane helix</keyword>
<dbReference type="PROSITE" id="PS51257">
    <property type="entry name" value="PROKAR_LIPOPROTEIN"/>
    <property type="match status" value="1"/>
</dbReference>
<name>A0A1Q9DS22_SYMMI</name>
<dbReference type="OrthoDB" id="10309148at2759"/>
<feature type="chain" id="PRO_5012005648" evidence="2">
    <location>
        <begin position="23"/>
        <end position="134"/>
    </location>
</feature>
<evidence type="ECO:0000256" key="2">
    <source>
        <dbReference type="SAM" id="SignalP"/>
    </source>
</evidence>
<feature type="signal peptide" evidence="2">
    <location>
        <begin position="1"/>
        <end position="22"/>
    </location>
</feature>
<evidence type="ECO:0000313" key="4">
    <source>
        <dbReference type="Proteomes" id="UP000186817"/>
    </source>
</evidence>
<proteinExistence type="predicted"/>
<comment type="caution">
    <text evidence="3">The sequence shown here is derived from an EMBL/GenBank/DDBJ whole genome shotgun (WGS) entry which is preliminary data.</text>
</comment>
<feature type="transmembrane region" description="Helical" evidence="1">
    <location>
        <begin position="65"/>
        <end position="85"/>
    </location>
</feature>
<keyword evidence="4" id="KW-1185">Reference proteome</keyword>
<dbReference type="EMBL" id="LSRX01000414">
    <property type="protein sequence ID" value="OLP97962.1"/>
    <property type="molecule type" value="Genomic_DNA"/>
</dbReference>
<keyword evidence="1" id="KW-0812">Transmembrane</keyword>
<sequence length="134" mass="14900">MARLRSCLGLLAFIALTWSVACFVFPAWPRSSDLPTLRWICPSLLTLAPQAAQAAAPDQFDSAGLAQVALLLLLLFLGVAVFTFAKPEEEDWQKEIDAVMTEEEWKRSDGPSICQRCGMLILQGYCQNCSGWRF</sequence>
<dbReference type="AlphaFoldDB" id="A0A1Q9DS22"/>
<organism evidence="3 4">
    <name type="scientific">Symbiodinium microadriaticum</name>
    <name type="common">Dinoflagellate</name>
    <name type="synonym">Zooxanthella microadriatica</name>
    <dbReference type="NCBI Taxonomy" id="2951"/>
    <lineage>
        <taxon>Eukaryota</taxon>
        <taxon>Sar</taxon>
        <taxon>Alveolata</taxon>
        <taxon>Dinophyceae</taxon>
        <taxon>Suessiales</taxon>
        <taxon>Symbiodiniaceae</taxon>
        <taxon>Symbiodinium</taxon>
    </lineage>
</organism>